<evidence type="ECO:0000313" key="2">
    <source>
        <dbReference type="EMBL" id="GAG47766.1"/>
    </source>
</evidence>
<evidence type="ECO:0000256" key="1">
    <source>
        <dbReference type="SAM" id="Phobius"/>
    </source>
</evidence>
<protein>
    <submittedName>
        <fullName evidence="2">Uncharacterized protein</fullName>
    </submittedName>
</protein>
<keyword evidence="1" id="KW-0812">Transmembrane</keyword>
<reference evidence="2" key="1">
    <citation type="journal article" date="2014" name="Front. Microbiol.">
        <title>High frequency of phylogenetically diverse reductive dehalogenase-homologous genes in deep subseafloor sedimentary metagenomes.</title>
        <authorList>
            <person name="Kawai M."/>
            <person name="Futagami T."/>
            <person name="Toyoda A."/>
            <person name="Takaki Y."/>
            <person name="Nishi S."/>
            <person name="Hori S."/>
            <person name="Arai W."/>
            <person name="Tsubouchi T."/>
            <person name="Morono Y."/>
            <person name="Uchiyama I."/>
            <person name="Ito T."/>
            <person name="Fujiyama A."/>
            <person name="Inagaki F."/>
            <person name="Takami H."/>
        </authorList>
    </citation>
    <scope>NUCLEOTIDE SEQUENCE</scope>
    <source>
        <strain evidence="2">Expedition CK06-06</strain>
    </source>
</reference>
<dbReference type="AlphaFoldDB" id="X0ZHC6"/>
<keyword evidence="1" id="KW-0472">Membrane</keyword>
<sequence length="54" mass="5772">MKLTKLKSKRLNDKTKKVKGVSVSLAILGGGDVAFPLIFAGVVLRAFSFTHAIV</sequence>
<keyword evidence="1" id="KW-1133">Transmembrane helix</keyword>
<organism evidence="2">
    <name type="scientific">marine sediment metagenome</name>
    <dbReference type="NCBI Taxonomy" id="412755"/>
    <lineage>
        <taxon>unclassified sequences</taxon>
        <taxon>metagenomes</taxon>
        <taxon>ecological metagenomes</taxon>
    </lineage>
</organism>
<feature type="transmembrane region" description="Helical" evidence="1">
    <location>
        <begin position="21"/>
        <end position="47"/>
    </location>
</feature>
<comment type="caution">
    <text evidence="2">The sequence shown here is derived from an EMBL/GenBank/DDBJ whole genome shotgun (WGS) entry which is preliminary data.</text>
</comment>
<dbReference type="EMBL" id="BARS01052999">
    <property type="protein sequence ID" value="GAG47766.1"/>
    <property type="molecule type" value="Genomic_DNA"/>
</dbReference>
<name>X0ZHC6_9ZZZZ</name>
<proteinExistence type="predicted"/>
<accession>X0ZHC6</accession>
<feature type="non-terminal residue" evidence="2">
    <location>
        <position position="54"/>
    </location>
</feature>
<gene>
    <name evidence="2" type="ORF">S01H1_78716</name>
</gene>